<comment type="caution">
    <text evidence="2">The sequence shown here is derived from an EMBL/GenBank/DDBJ whole genome shotgun (WGS) entry which is preliminary data.</text>
</comment>
<gene>
    <name evidence="2" type="ORF">DY023_14710</name>
</gene>
<sequence length="178" mass="18863">MTSSRILPVLATAVLALGLLAGCTPAPEPKPTKTAAFASDEEAFAAAEETYEAYIGALNQTDLADTDTFGPVFTLLRNPALASEKKGLSTYHAEHLTRTGDSSFTSFTPLSFDGEKVLANLCLDVSAVEMTRESGESIVPDDRLNVKPLEVTFVEADTSTGLAISSNIRAEGFQCDQP</sequence>
<dbReference type="Proteomes" id="UP000262172">
    <property type="component" value="Unassembled WGS sequence"/>
</dbReference>
<feature type="chain" id="PRO_5016744855" description="Lipoprotein" evidence="1">
    <location>
        <begin position="27"/>
        <end position="178"/>
    </location>
</feature>
<dbReference type="RefSeq" id="WP_116243074.1">
    <property type="nucleotide sequence ID" value="NZ_QUAB01000046.1"/>
</dbReference>
<evidence type="ECO:0000313" key="2">
    <source>
        <dbReference type="EMBL" id="REJ04675.1"/>
    </source>
</evidence>
<protein>
    <recommendedName>
        <fullName evidence="4">Lipoprotein</fullName>
    </recommendedName>
</protein>
<evidence type="ECO:0000256" key="1">
    <source>
        <dbReference type="SAM" id="SignalP"/>
    </source>
</evidence>
<proteinExistence type="predicted"/>
<evidence type="ECO:0000313" key="3">
    <source>
        <dbReference type="Proteomes" id="UP000262172"/>
    </source>
</evidence>
<name>A0A371NST7_9MICO</name>
<dbReference type="EMBL" id="QUAB01000046">
    <property type="protein sequence ID" value="REJ04675.1"/>
    <property type="molecule type" value="Genomic_DNA"/>
</dbReference>
<keyword evidence="3" id="KW-1185">Reference proteome</keyword>
<dbReference type="PROSITE" id="PS51257">
    <property type="entry name" value="PROKAR_LIPOPROTEIN"/>
    <property type="match status" value="1"/>
</dbReference>
<evidence type="ECO:0008006" key="4">
    <source>
        <dbReference type="Google" id="ProtNLM"/>
    </source>
</evidence>
<dbReference type="AlphaFoldDB" id="A0A371NST7"/>
<keyword evidence="1" id="KW-0732">Signal</keyword>
<organism evidence="2 3">
    <name type="scientific">Microbacterium bovistercoris</name>
    <dbReference type="NCBI Taxonomy" id="2293570"/>
    <lineage>
        <taxon>Bacteria</taxon>
        <taxon>Bacillati</taxon>
        <taxon>Actinomycetota</taxon>
        <taxon>Actinomycetes</taxon>
        <taxon>Micrococcales</taxon>
        <taxon>Microbacteriaceae</taxon>
        <taxon>Microbacterium</taxon>
    </lineage>
</organism>
<reference evidence="2 3" key="1">
    <citation type="submission" date="2018-08" db="EMBL/GenBank/DDBJ databases">
        <title>Isolation, diversity and antifungal activity of Actinobacteria from cow dung.</title>
        <authorList>
            <person name="Ling L."/>
        </authorList>
    </citation>
    <scope>NUCLEOTIDE SEQUENCE [LARGE SCALE GENOMIC DNA]</scope>
    <source>
        <strain evidence="2 3">NEAU-LLE</strain>
    </source>
</reference>
<dbReference type="OrthoDB" id="5077411at2"/>
<feature type="signal peptide" evidence="1">
    <location>
        <begin position="1"/>
        <end position="26"/>
    </location>
</feature>
<accession>A0A371NST7</accession>